<dbReference type="SMART" id="SM00100">
    <property type="entry name" value="cNMP"/>
    <property type="match status" value="1"/>
</dbReference>
<comment type="caution">
    <text evidence="3">The sequence shown here is derived from an EMBL/GenBank/DDBJ whole genome shotgun (WGS) entry which is preliminary data.</text>
</comment>
<reference evidence="3" key="1">
    <citation type="journal article" date="2020" name="bioRxiv">
        <title>Comparative genomics of Chlamydomonas.</title>
        <authorList>
            <person name="Craig R.J."/>
            <person name="Hasan A.R."/>
            <person name="Ness R.W."/>
            <person name="Keightley P.D."/>
        </authorList>
    </citation>
    <scope>NUCLEOTIDE SEQUENCE</scope>
    <source>
        <strain evidence="3">CCAP 11/70</strain>
    </source>
</reference>
<dbReference type="PANTHER" id="PTHR23011">
    <property type="entry name" value="CYCLIC NUCLEOTIDE-BINDING DOMAIN CONTAINING PROTEIN"/>
    <property type="match status" value="1"/>
</dbReference>
<accession>A0A835Y7B9</accession>
<evidence type="ECO:0000256" key="1">
    <source>
        <dbReference type="SAM" id="MobiDB-lite"/>
    </source>
</evidence>
<dbReference type="Gene3D" id="2.60.120.10">
    <property type="entry name" value="Jelly Rolls"/>
    <property type="match status" value="1"/>
</dbReference>
<feature type="compositionally biased region" description="Pro residues" evidence="1">
    <location>
        <begin position="339"/>
        <end position="349"/>
    </location>
</feature>
<feature type="compositionally biased region" description="Gly residues" evidence="1">
    <location>
        <begin position="1205"/>
        <end position="1227"/>
    </location>
</feature>
<feature type="domain" description="Cyclic nucleotide-binding" evidence="2">
    <location>
        <begin position="638"/>
        <end position="686"/>
    </location>
</feature>
<evidence type="ECO:0000313" key="4">
    <source>
        <dbReference type="Proteomes" id="UP000612055"/>
    </source>
</evidence>
<keyword evidence="4" id="KW-1185">Reference proteome</keyword>
<feature type="region of interest" description="Disordered" evidence="1">
    <location>
        <begin position="1322"/>
        <end position="1369"/>
    </location>
</feature>
<name>A0A835Y7B9_9CHLO</name>
<evidence type="ECO:0000259" key="2">
    <source>
        <dbReference type="PROSITE" id="PS50042"/>
    </source>
</evidence>
<dbReference type="InterPro" id="IPR014710">
    <property type="entry name" value="RmlC-like_jellyroll"/>
</dbReference>
<feature type="region of interest" description="Disordered" evidence="1">
    <location>
        <begin position="1442"/>
        <end position="1490"/>
    </location>
</feature>
<sequence>MAHKSEGARADLAYGLLRSLATSKPRLRTQEQLNDISDLLVQQPFFAGLDRELVLAVAYFAESKHAEPGECIISKGQPLEILCLLVEGSVTCMRYSTRKGFESSTVQLGPEDTWSEVALLHSSHPRKSCCTLVAGPQGCLYLQFRYSDYDALLDPRATLPMLPPENHPVHVPVPEVTVQQRRACAHALLCCCLRRLASRDPEQRTPEEATEIEPFLATLPAYKAYPSELLSCMATHARTLALPPGSLVYEHDTLADAQVTLLGGEVQLRHFGGPAGAAAEGEEEATGSGGAGGLATSIGISGASGGGIWPTLVPAPPPAPPPGPPPPGRPGVQGGSPHAKPPPGPPGPPGDDDGAKMSIRARLKKEREARKVMQRQLDDYVSKLDGVDADAGAAGRAAAAKVAGQQPGGPNHAEWTRMFMQKAMRNVEPMWKALHPADELGSGIKKPTDLDDEPVGEVAGLLGPAAAKAYAKGRQVGYTDPDTGLHYRSSDNGRRGSESGGPASPAGFGSRTSELAKAAGKAWRAYSVDGPETEQERKLRNVAMQASRIQRDHLARSRKALMVYDPEEADEAYGPVQATLTRGQPVGELSTYTLHSSMRTESAVAGPAGCELLLVDWEAYVAGVLEARAGVLSRSAAFLGALERPRLLQLAELCLVLSVEPGALLARQGAAVESLVVVQNGELQLLHEPAPGNRTRTVAATAQALTRIRNGRPQPIPVLSTLSQTVVPVSGVGGTGAVPSAFGGPGQPPAPPTRESSIVMPAPPGGPHSTAPPGPPPSTPGGGTTNLSEVVLHCLPLADLGVTGIVGESILGIKSGTAGSAANTGHGGLEPHPAPPDLLSLTGAAPDAPHSPHPPGGPGSSGSQPGGMVESKWPATVLATKPSVLLVVQKSVLYMAEFDFLRTDLQKFAADRQTWLGKKVEAAYREAAAPVGTPAVFAAAAAAISGGSPASSVLSPGGSAPNSPSLRKSMLSAATNAAMLAASTVSAALAAAVNSVESDLAGELGGGSFTGSSITGPTPPGAAMPGVSNSGASIPGNATASGLQRKGSMDHSPASRQSSFNNNKPAGSSLYVRSSSTQRQAPSKWDFLDTPTSAIPNNTSSSGVMPGHELAAEASGPSSANAPPLTPTLLTAAASFGRPPSASIPGPAAPSRTTSLVRQGPNSTMVRGMSANSRPTSQSMSPAEVALMEAGLDPNLAHDGPPGSGPGSGMTSGLGSGLAGAGSGSGAAGTPRGVVPAQGVLSIMPVLQASNSPFGSPRVRSLQHRGSMGGSEGASGGGSAGGSPFRASGTPPLPSSTANRRSSLNGIATGLPPGIAASLLDTGSNSYNGRPASPSKPLGGERSSTSFGRPQRTSMNGIALPGGPGGGLPARLESPTLYGVRRSEMGMGLAGTSGSSPATPHGHSVIPGLAALDAIEAAASSAPMSPVTGGFNSAFSKPFGGGRSSLSGTPSHSGRFSSGDALRQSHGSVESMRRSMFAGTRGTGGSMTRTTGEQGVAQAAAAMASAAEGEAALARSLVPRNQAGTFMVREGQSSSNKPLGARRVAGCF</sequence>
<dbReference type="PANTHER" id="PTHR23011:SF28">
    <property type="entry name" value="CYCLIC NUCLEOTIDE-BINDING DOMAIN CONTAINING PROTEIN"/>
    <property type="match status" value="1"/>
</dbReference>
<dbReference type="InterPro" id="IPR000595">
    <property type="entry name" value="cNMP-bd_dom"/>
</dbReference>
<feature type="compositionally biased region" description="Polar residues" evidence="1">
    <location>
        <begin position="1295"/>
        <end position="1306"/>
    </location>
</feature>
<feature type="region of interest" description="Disordered" evidence="1">
    <location>
        <begin position="1528"/>
        <end position="1548"/>
    </location>
</feature>
<feature type="compositionally biased region" description="Pro residues" evidence="1">
    <location>
        <begin position="761"/>
        <end position="779"/>
    </location>
</feature>
<feature type="compositionally biased region" description="Gly residues" evidence="1">
    <location>
        <begin position="1267"/>
        <end position="1281"/>
    </location>
</feature>
<protein>
    <recommendedName>
        <fullName evidence="2">Cyclic nucleotide-binding domain-containing protein</fullName>
    </recommendedName>
</protein>
<feature type="compositionally biased region" description="Polar residues" evidence="1">
    <location>
        <begin position="1152"/>
        <end position="1181"/>
    </location>
</feature>
<dbReference type="OrthoDB" id="542006at2759"/>
<dbReference type="EMBL" id="JAEHOE010000018">
    <property type="protein sequence ID" value="KAG2496469.1"/>
    <property type="molecule type" value="Genomic_DNA"/>
</dbReference>
<feature type="compositionally biased region" description="Basic and acidic residues" evidence="1">
    <location>
        <begin position="483"/>
        <end position="497"/>
    </location>
</feature>
<dbReference type="CDD" id="cd00038">
    <property type="entry name" value="CAP_ED"/>
    <property type="match status" value="1"/>
</dbReference>
<dbReference type="Proteomes" id="UP000612055">
    <property type="component" value="Unassembled WGS sequence"/>
</dbReference>
<feature type="compositionally biased region" description="Low complexity" evidence="1">
    <location>
        <begin position="500"/>
        <end position="511"/>
    </location>
</feature>
<proteinExistence type="predicted"/>
<feature type="region of interest" description="Disordered" evidence="1">
    <location>
        <begin position="273"/>
        <end position="356"/>
    </location>
</feature>
<feature type="region of interest" description="Disordered" evidence="1">
    <location>
        <begin position="1249"/>
        <end position="1309"/>
    </location>
</feature>
<dbReference type="InterPro" id="IPR018490">
    <property type="entry name" value="cNMP-bd_dom_sf"/>
</dbReference>
<feature type="region of interest" description="Disordered" evidence="1">
    <location>
        <begin position="1011"/>
        <end position="1181"/>
    </location>
</feature>
<feature type="compositionally biased region" description="Polar residues" evidence="1">
    <location>
        <begin position="1444"/>
        <end position="1456"/>
    </location>
</feature>
<feature type="compositionally biased region" description="Polar residues" evidence="1">
    <location>
        <begin position="1027"/>
        <end position="1042"/>
    </location>
</feature>
<organism evidence="3 4">
    <name type="scientific">Edaphochlamys debaryana</name>
    <dbReference type="NCBI Taxonomy" id="47281"/>
    <lineage>
        <taxon>Eukaryota</taxon>
        <taxon>Viridiplantae</taxon>
        <taxon>Chlorophyta</taxon>
        <taxon>core chlorophytes</taxon>
        <taxon>Chlorophyceae</taxon>
        <taxon>CS clade</taxon>
        <taxon>Chlamydomonadales</taxon>
        <taxon>Chlamydomonadales incertae sedis</taxon>
        <taxon>Edaphochlamys</taxon>
    </lineage>
</organism>
<dbReference type="SUPFAM" id="SSF51206">
    <property type="entry name" value="cAMP-binding domain-like"/>
    <property type="match status" value="3"/>
</dbReference>
<feature type="domain" description="Cyclic nucleotide-binding" evidence="2">
    <location>
        <begin position="45"/>
        <end position="128"/>
    </location>
</feature>
<feature type="region of interest" description="Disordered" evidence="1">
    <location>
        <begin position="821"/>
        <end position="869"/>
    </location>
</feature>
<feature type="compositionally biased region" description="Polar residues" evidence="1">
    <location>
        <begin position="1054"/>
        <end position="1081"/>
    </location>
</feature>
<feature type="compositionally biased region" description="Polar residues" evidence="1">
    <location>
        <begin position="1090"/>
        <end position="1103"/>
    </location>
</feature>
<dbReference type="PROSITE" id="PS50042">
    <property type="entry name" value="CNMP_BINDING_3"/>
    <property type="match status" value="2"/>
</dbReference>
<feature type="compositionally biased region" description="Polar residues" evidence="1">
    <location>
        <begin position="1342"/>
        <end position="1356"/>
    </location>
</feature>
<feature type="region of interest" description="Disordered" evidence="1">
    <location>
        <begin position="473"/>
        <end position="513"/>
    </location>
</feature>
<evidence type="ECO:0000313" key="3">
    <source>
        <dbReference type="EMBL" id="KAG2496469.1"/>
    </source>
</evidence>
<gene>
    <name evidence="3" type="ORF">HYH03_005296</name>
</gene>
<feature type="region of interest" description="Disordered" evidence="1">
    <location>
        <begin position="1193"/>
        <end position="1230"/>
    </location>
</feature>
<feature type="compositionally biased region" description="Low complexity" evidence="1">
    <location>
        <begin position="1127"/>
        <end position="1151"/>
    </location>
</feature>
<feature type="region of interest" description="Disordered" evidence="1">
    <location>
        <begin position="738"/>
        <end position="785"/>
    </location>
</feature>
<feature type="compositionally biased region" description="Pro residues" evidence="1">
    <location>
        <begin position="313"/>
        <end position="329"/>
    </location>
</feature>